<dbReference type="GO" id="GO:0005524">
    <property type="term" value="F:ATP binding"/>
    <property type="evidence" value="ECO:0007669"/>
    <property type="project" value="UniProtKB-KW"/>
</dbReference>
<evidence type="ECO:0000256" key="1">
    <source>
        <dbReference type="ARBA" id="ARBA00022741"/>
    </source>
</evidence>
<evidence type="ECO:0000256" key="2">
    <source>
        <dbReference type="ARBA" id="ARBA00022801"/>
    </source>
</evidence>
<dbReference type="PANTHER" id="PTHR47959">
    <property type="entry name" value="ATP-DEPENDENT RNA HELICASE RHLE-RELATED"/>
    <property type="match status" value="1"/>
</dbReference>
<comment type="similarity">
    <text evidence="5 6">Belongs to the DEAD box helicase family.</text>
</comment>
<dbReference type="SUPFAM" id="SSF52540">
    <property type="entry name" value="P-loop containing nucleoside triphosphate hydrolases"/>
    <property type="match status" value="1"/>
</dbReference>
<evidence type="ECO:0000313" key="7">
    <source>
        <dbReference type="EMBL" id="QIR75079.1"/>
    </source>
</evidence>
<proteinExistence type="inferred from homology"/>
<dbReference type="InterPro" id="IPR014001">
    <property type="entry name" value="Helicase_ATP-bd"/>
</dbReference>
<dbReference type="Pfam" id="PF00270">
    <property type="entry name" value="DEAD"/>
    <property type="match status" value="1"/>
</dbReference>
<evidence type="ECO:0000256" key="3">
    <source>
        <dbReference type="ARBA" id="ARBA00022806"/>
    </source>
</evidence>
<dbReference type="GO" id="GO:0016787">
    <property type="term" value="F:hydrolase activity"/>
    <property type="evidence" value="ECO:0007669"/>
    <property type="project" value="UniProtKB-KW"/>
</dbReference>
<dbReference type="InterPro" id="IPR011545">
    <property type="entry name" value="DEAD/DEAH_box_helicase_dom"/>
</dbReference>
<evidence type="ECO:0000313" key="8">
    <source>
        <dbReference type="Proteomes" id="UP000502831"/>
    </source>
</evidence>
<gene>
    <name evidence="7" type="ORF">FA584_02140</name>
</gene>
<dbReference type="Proteomes" id="UP000502831">
    <property type="component" value="Chromosome"/>
</dbReference>
<dbReference type="InterPro" id="IPR044742">
    <property type="entry name" value="DEAD/DEAH_RhlB"/>
</dbReference>
<dbReference type="GO" id="GO:0005829">
    <property type="term" value="C:cytosol"/>
    <property type="evidence" value="ECO:0007669"/>
    <property type="project" value="TreeGrafter"/>
</dbReference>
<dbReference type="GO" id="GO:0003724">
    <property type="term" value="F:RNA helicase activity"/>
    <property type="evidence" value="ECO:0007669"/>
    <property type="project" value="InterPro"/>
</dbReference>
<keyword evidence="4 6" id="KW-0067">ATP-binding</keyword>
<evidence type="ECO:0000256" key="5">
    <source>
        <dbReference type="ARBA" id="ARBA00038437"/>
    </source>
</evidence>
<dbReference type="PROSITE" id="PS51194">
    <property type="entry name" value="HELICASE_CTER"/>
    <property type="match status" value="1"/>
</dbReference>
<dbReference type="AlphaFoldDB" id="A0A6G9VQ65"/>
<sequence>MLFEKLGLIAPLQEAVTELGYTKPTPVQTKVIPLVLEGKDVMATAQTGTGKTAAYALPLLQILSKKTQKSTTKKVVRALILVPTRELASQVNMNVQEYGKNLELNIGAIYGGVKFTPQVKRLEKGIDVLIATPGRLLEHIKLDNVDLSRVEMLVFDEADRILDMGFWDEVELLLSLLPKKRQTLLFSVGLSKSVKRLSEVSLKKPVTVAINNQGEFAKNVQQTIYVVDKERKCEMLSFMIGTENWHQVLVFTKTKQSADEVGDYLSKSGLKTLVLHGDKAHAQRTKAVAAFKENSIRVLVATDIASRGLDIEDLPHVINYELPGDAEDYLHRAGRTGRAGKEGRAISFVSQEEKLKLKEIEKILKYTLKTEFYPGFETQVWVEKEAKKHTIQAKIDREKANKKPMGLRKKREEIKAVKAKKAAKTCGIGAKNCKVK</sequence>
<dbReference type="CDD" id="cd18787">
    <property type="entry name" value="SF2_C_DEAD"/>
    <property type="match status" value="1"/>
</dbReference>
<dbReference type="GO" id="GO:0003676">
    <property type="term" value="F:nucleic acid binding"/>
    <property type="evidence" value="ECO:0007669"/>
    <property type="project" value="InterPro"/>
</dbReference>
<keyword evidence="3 6" id="KW-0347">Helicase</keyword>
<keyword evidence="1 6" id="KW-0547">Nucleotide-binding</keyword>
<dbReference type="RefSeq" id="WP_167749202.1">
    <property type="nucleotide sequence ID" value="NZ_CP039734.2"/>
</dbReference>
<dbReference type="InterPro" id="IPR014014">
    <property type="entry name" value="RNA_helicase_DEAD_Q_motif"/>
</dbReference>
<accession>A0A6G9VQ65</accession>
<dbReference type="EMBL" id="CP039734">
    <property type="protein sequence ID" value="QIR75079.1"/>
    <property type="molecule type" value="Genomic_DNA"/>
</dbReference>
<evidence type="ECO:0000256" key="4">
    <source>
        <dbReference type="ARBA" id="ARBA00022840"/>
    </source>
</evidence>
<dbReference type="Pfam" id="PF00271">
    <property type="entry name" value="Helicase_C"/>
    <property type="match status" value="1"/>
</dbReference>
<dbReference type="Gene3D" id="3.40.50.300">
    <property type="entry name" value="P-loop containing nucleotide triphosphate hydrolases"/>
    <property type="match status" value="2"/>
</dbReference>
<dbReference type="SMART" id="SM00487">
    <property type="entry name" value="DEXDc"/>
    <property type="match status" value="1"/>
</dbReference>
<organism evidence="7 8">
    <name type="scientific">Sulfurospirillum diekertiae</name>
    <dbReference type="NCBI Taxonomy" id="1854492"/>
    <lineage>
        <taxon>Bacteria</taxon>
        <taxon>Pseudomonadati</taxon>
        <taxon>Campylobacterota</taxon>
        <taxon>Epsilonproteobacteria</taxon>
        <taxon>Campylobacterales</taxon>
        <taxon>Sulfurospirillaceae</taxon>
        <taxon>Sulfurospirillum</taxon>
    </lineage>
</organism>
<dbReference type="SMART" id="SM00490">
    <property type="entry name" value="HELICc"/>
    <property type="match status" value="1"/>
</dbReference>
<dbReference type="PANTHER" id="PTHR47959:SF13">
    <property type="entry name" value="ATP-DEPENDENT RNA HELICASE RHLE"/>
    <property type="match status" value="1"/>
</dbReference>
<evidence type="ECO:0000256" key="6">
    <source>
        <dbReference type="RuleBase" id="RU000492"/>
    </source>
</evidence>
<reference evidence="7 8" key="1">
    <citation type="journal article" date="2017" name="Environ. Sci. Technol.">
        <title>Organohalide Respiration with Chlorinated Ethenes under Low pH Conditions.</title>
        <authorList>
            <person name="Yang Y."/>
            <person name="Capiro N.L."/>
            <person name="Marcet T.F."/>
            <person name="Yan J."/>
            <person name="Pennell K.D."/>
            <person name="Loffler F.E."/>
        </authorList>
    </citation>
    <scope>NUCLEOTIDE SEQUENCE [LARGE SCALE GENOMIC DNA]</scope>
    <source>
        <strain evidence="7 8">ACSDCE</strain>
    </source>
</reference>
<protein>
    <submittedName>
        <fullName evidence="7">DEAD/DEAH box helicase</fullName>
    </submittedName>
</protein>
<dbReference type="CDD" id="cd00268">
    <property type="entry name" value="DEADc"/>
    <property type="match status" value="1"/>
</dbReference>
<dbReference type="InterPro" id="IPR000629">
    <property type="entry name" value="RNA-helicase_DEAD-box_CS"/>
</dbReference>
<dbReference type="PROSITE" id="PS51195">
    <property type="entry name" value="Q_MOTIF"/>
    <property type="match status" value="1"/>
</dbReference>
<dbReference type="PROSITE" id="PS51192">
    <property type="entry name" value="HELICASE_ATP_BIND_1"/>
    <property type="match status" value="1"/>
</dbReference>
<keyword evidence="2 6" id="KW-0378">Hydrolase</keyword>
<dbReference type="InterPro" id="IPR001650">
    <property type="entry name" value="Helicase_C-like"/>
</dbReference>
<name>A0A6G9VQ65_9BACT</name>
<dbReference type="InterPro" id="IPR050079">
    <property type="entry name" value="DEAD_box_RNA_helicase"/>
</dbReference>
<dbReference type="PROSITE" id="PS00039">
    <property type="entry name" value="DEAD_ATP_HELICASE"/>
    <property type="match status" value="1"/>
</dbReference>
<dbReference type="InterPro" id="IPR027417">
    <property type="entry name" value="P-loop_NTPase"/>
</dbReference>